<evidence type="ECO:0000313" key="3">
    <source>
        <dbReference type="EMBL" id="GMS82002.1"/>
    </source>
</evidence>
<feature type="transmembrane region" description="Helical" evidence="1">
    <location>
        <begin position="21"/>
        <end position="41"/>
    </location>
</feature>
<feature type="transmembrane region" description="Helical" evidence="1">
    <location>
        <begin position="81"/>
        <end position="105"/>
    </location>
</feature>
<protein>
    <recommendedName>
        <fullName evidence="5">G protein-coupled receptor</fullName>
    </recommendedName>
</protein>
<sequence>VNYEPSRSTEMCVNRICCCSANLSAQICCVLAVFMTAWPAIQSWFMVLYLIVILWQNFLIFLALVNACLVFAAVATKSPALMYVCIASQFLPILTTPTVGICVIVEALADADFFGDALGGLTTGVLIYLCAMYAVTSLVSIFVLYTYFCCTKQLTHERATRQRKDLQLEMQQAQLPQQLQQQQQQY</sequence>
<keyword evidence="1" id="KW-1133">Transmembrane helix</keyword>
<feature type="transmembrane region" description="Helical" evidence="1">
    <location>
        <begin position="125"/>
        <end position="148"/>
    </location>
</feature>
<accession>A0AAV5SF55</accession>
<evidence type="ECO:0000313" key="4">
    <source>
        <dbReference type="Proteomes" id="UP001432027"/>
    </source>
</evidence>
<reference evidence="2" key="1">
    <citation type="submission" date="2023-10" db="EMBL/GenBank/DDBJ databases">
        <title>Genome assembly of Pristionchus species.</title>
        <authorList>
            <person name="Yoshida K."/>
            <person name="Sommer R.J."/>
        </authorList>
    </citation>
    <scope>NUCLEOTIDE SEQUENCE</scope>
    <source>
        <strain evidence="2">RS0144</strain>
    </source>
</reference>
<dbReference type="EMBL" id="BTSX01000001">
    <property type="protein sequence ID" value="GMS82002.1"/>
    <property type="molecule type" value="Genomic_DNA"/>
</dbReference>
<evidence type="ECO:0000256" key="1">
    <source>
        <dbReference type="SAM" id="Phobius"/>
    </source>
</evidence>
<feature type="non-terminal residue" evidence="2">
    <location>
        <position position="186"/>
    </location>
</feature>
<keyword evidence="1" id="KW-0472">Membrane</keyword>
<feature type="transmembrane region" description="Helical" evidence="1">
    <location>
        <begin position="47"/>
        <end position="74"/>
    </location>
</feature>
<name>A0AAV5SF55_9BILA</name>
<dbReference type="EMBL" id="BTSX01000001">
    <property type="protein sequence ID" value="GMS82001.1"/>
    <property type="molecule type" value="Genomic_DNA"/>
</dbReference>
<gene>
    <name evidence="2" type="ORF">PENTCL1PPCAC_4176</name>
    <name evidence="3" type="ORF">PENTCL1PPCAC_4177</name>
</gene>
<proteinExistence type="predicted"/>
<organism evidence="2 4">
    <name type="scientific">Pristionchus entomophagus</name>
    <dbReference type="NCBI Taxonomy" id="358040"/>
    <lineage>
        <taxon>Eukaryota</taxon>
        <taxon>Metazoa</taxon>
        <taxon>Ecdysozoa</taxon>
        <taxon>Nematoda</taxon>
        <taxon>Chromadorea</taxon>
        <taxon>Rhabditida</taxon>
        <taxon>Rhabditina</taxon>
        <taxon>Diplogasteromorpha</taxon>
        <taxon>Diplogasteroidea</taxon>
        <taxon>Neodiplogasteridae</taxon>
        <taxon>Pristionchus</taxon>
    </lineage>
</organism>
<feature type="non-terminal residue" evidence="2">
    <location>
        <position position="1"/>
    </location>
</feature>
<evidence type="ECO:0008006" key="5">
    <source>
        <dbReference type="Google" id="ProtNLM"/>
    </source>
</evidence>
<dbReference type="Proteomes" id="UP001432027">
    <property type="component" value="Unassembled WGS sequence"/>
</dbReference>
<comment type="caution">
    <text evidence="2">The sequence shown here is derived from an EMBL/GenBank/DDBJ whole genome shotgun (WGS) entry which is preliminary data.</text>
</comment>
<keyword evidence="4" id="KW-1185">Reference proteome</keyword>
<dbReference type="AlphaFoldDB" id="A0AAV5SF55"/>
<evidence type="ECO:0000313" key="2">
    <source>
        <dbReference type="EMBL" id="GMS82001.1"/>
    </source>
</evidence>
<keyword evidence="1" id="KW-0812">Transmembrane</keyword>